<dbReference type="HOGENOM" id="CLU_3291749_0_0_6"/>
<dbReference type="STRING" id="658187.LDG_6283"/>
<dbReference type="AlphaFoldDB" id="G9EM22"/>
<evidence type="ECO:0000313" key="2">
    <source>
        <dbReference type="Proteomes" id="UP000002770"/>
    </source>
</evidence>
<accession>G9EM22</accession>
<gene>
    <name evidence="1" type="ORF">LDG_6283</name>
</gene>
<name>G9EM22_9GAMM</name>
<dbReference type="InParanoid" id="G9EM22"/>
<protein>
    <submittedName>
        <fullName evidence="1">Uncharacterized protein</fullName>
    </submittedName>
</protein>
<dbReference type="EMBL" id="JH413811">
    <property type="protein sequence ID" value="EHL31622.1"/>
    <property type="molecule type" value="Genomic_DNA"/>
</dbReference>
<dbReference type="Proteomes" id="UP000002770">
    <property type="component" value="Unassembled WGS sequence"/>
</dbReference>
<keyword evidence="2" id="KW-1185">Reference proteome</keyword>
<reference evidence="1 2" key="1">
    <citation type="journal article" date="2011" name="BMC Genomics">
        <title>Insight into cross-talk between intra-amoebal pathogens.</title>
        <authorList>
            <person name="Gimenez G."/>
            <person name="Bertelli C."/>
            <person name="Moliner C."/>
            <person name="Robert C."/>
            <person name="Raoult D."/>
            <person name="Fournier P.E."/>
            <person name="Greub G."/>
        </authorList>
    </citation>
    <scope>NUCLEOTIDE SEQUENCE [LARGE SCALE GENOMIC DNA]</scope>
    <source>
        <strain evidence="1 2">LLAP12</strain>
    </source>
</reference>
<sequence length="40" mass="4567">MAKSTLIFKIRNSLFFLAFASTQQCRAGMTECLNLDVRIK</sequence>
<organism evidence="1 2">
    <name type="scientific">Legionella drancourtii LLAP12</name>
    <dbReference type="NCBI Taxonomy" id="658187"/>
    <lineage>
        <taxon>Bacteria</taxon>
        <taxon>Pseudomonadati</taxon>
        <taxon>Pseudomonadota</taxon>
        <taxon>Gammaproteobacteria</taxon>
        <taxon>Legionellales</taxon>
        <taxon>Legionellaceae</taxon>
        <taxon>Legionella</taxon>
    </lineage>
</organism>
<proteinExistence type="predicted"/>
<evidence type="ECO:0000313" key="1">
    <source>
        <dbReference type="EMBL" id="EHL31622.1"/>
    </source>
</evidence>